<dbReference type="AlphaFoldDB" id="A0A089ZBG4"/>
<dbReference type="PANTHER" id="PTHR35797">
    <property type="entry name" value="PROTEASE-RELATED"/>
    <property type="match status" value="1"/>
</dbReference>
<proteinExistence type="predicted"/>
<feature type="transmembrane region" description="Helical" evidence="1">
    <location>
        <begin position="238"/>
        <end position="260"/>
    </location>
</feature>
<dbReference type="Proteomes" id="UP000029661">
    <property type="component" value="Chromosome"/>
</dbReference>
<evidence type="ECO:0000313" key="8">
    <source>
        <dbReference type="Proteomes" id="UP000062768"/>
    </source>
</evidence>
<feature type="transmembrane region" description="Helical" evidence="1">
    <location>
        <begin position="161"/>
        <end position="183"/>
    </location>
</feature>
<dbReference type="InterPro" id="IPR003675">
    <property type="entry name" value="Rce1/LyrA-like_dom"/>
</dbReference>
<evidence type="ECO:0000313" key="7">
    <source>
        <dbReference type="Proteomes" id="UP000029661"/>
    </source>
</evidence>
<name>A0A089ZBG4_METFO</name>
<reference evidence="3" key="1">
    <citation type="submission" date="2013-12" db="EMBL/GenBank/DDBJ databases">
        <title>The complete genome sequence of Methanobacterium sp. BRM9.</title>
        <authorList>
            <consortium name="Pastoral Greenhouse Gas Research Consortium"/>
            <person name="Kelly W.J."/>
            <person name="Leahy S.C."/>
            <person name="Perry R."/>
            <person name="Li D."/>
            <person name="Altermann E."/>
            <person name="Lambie S.C."/>
            <person name="Attwood G.T."/>
        </authorList>
    </citation>
    <scope>NUCLEOTIDE SEQUENCE [LARGE SCALE GENOMIC DNA]</scope>
    <source>
        <strain evidence="3">BRM9</strain>
    </source>
</reference>
<keyword evidence="3" id="KW-0645">Protease</keyword>
<evidence type="ECO:0000313" key="3">
    <source>
        <dbReference type="EMBL" id="AIS31352.1"/>
    </source>
</evidence>
<dbReference type="GeneID" id="26739806"/>
<evidence type="ECO:0000313" key="5">
    <source>
        <dbReference type="EMBL" id="CEL25202.1"/>
    </source>
</evidence>
<reference evidence="5" key="3">
    <citation type="submission" date="2014-09" db="EMBL/GenBank/DDBJ databases">
        <authorList>
            <person name="Bishop-Lilly K.A."/>
            <person name="Broomall S.M."/>
            <person name="Chain P.S."/>
            <person name="Chertkov O."/>
            <person name="Coyne S.R."/>
            <person name="Daligault H.E."/>
            <person name="Davenport K.W."/>
            <person name="Erkkila T."/>
            <person name="Frey K.G."/>
            <person name="Gibbons H.S."/>
            <person name="Gu W."/>
            <person name="Jaissle J."/>
            <person name="Johnson S.L."/>
            <person name="Koroleva G.I."/>
            <person name="Ladner J.T."/>
            <person name="Lo C.-C."/>
            <person name="Minogue T.D."/>
            <person name="Munk C."/>
            <person name="Palacios G.F."/>
            <person name="Redden C.L."/>
            <person name="Rosenzweig C.N."/>
            <person name="Scholz M.B."/>
            <person name="Teshima H."/>
            <person name="Xu Y."/>
        </authorList>
    </citation>
    <scope>NUCLEOTIDE SEQUENCE</scope>
    <source>
        <strain evidence="5">Mb9</strain>
    </source>
</reference>
<reference evidence="4" key="2">
    <citation type="submission" date="2014-08" db="EMBL/GenBank/DDBJ databases">
        <authorList>
            <person name="Wibberg D."/>
        </authorList>
    </citation>
    <scope>NUCLEOTIDE SEQUENCE</scope>
</reference>
<feature type="transmembrane region" description="Helical" evidence="1">
    <location>
        <begin position="48"/>
        <end position="70"/>
    </location>
</feature>
<keyword evidence="1" id="KW-0472">Membrane</keyword>
<keyword evidence="8" id="KW-1185">Reference proteome</keyword>
<dbReference type="PANTHER" id="PTHR35797:SF1">
    <property type="entry name" value="PROTEASE"/>
    <property type="match status" value="1"/>
</dbReference>
<dbReference type="STRING" id="2162.BRM9_0529"/>
<evidence type="ECO:0000313" key="4">
    <source>
        <dbReference type="EMBL" id="CEA12870.1"/>
    </source>
</evidence>
<protein>
    <submittedName>
        <fullName evidence="3">CAAX amino terminal protease family protein</fullName>
    </submittedName>
    <submittedName>
        <fullName evidence="6">CPBP family intramembrane metalloprotease</fullName>
    </submittedName>
</protein>
<dbReference type="Proteomes" id="UP000062768">
    <property type="component" value="Chromosome I"/>
</dbReference>
<feature type="transmembrane region" description="Helical" evidence="1">
    <location>
        <begin position="82"/>
        <end position="100"/>
    </location>
</feature>
<dbReference type="GO" id="GO:0080120">
    <property type="term" value="P:CAAX-box protein maturation"/>
    <property type="evidence" value="ECO:0007669"/>
    <property type="project" value="UniProtKB-ARBA"/>
</dbReference>
<feature type="transmembrane region" description="Helical" evidence="1">
    <location>
        <begin position="15"/>
        <end position="36"/>
    </location>
</feature>
<keyword evidence="1" id="KW-0812">Transmembrane</keyword>
<evidence type="ECO:0000313" key="6">
    <source>
        <dbReference type="EMBL" id="MBF4475590.1"/>
    </source>
</evidence>
<dbReference type="InterPro" id="IPR042150">
    <property type="entry name" value="MmRce1-like"/>
</dbReference>
<feature type="transmembrane region" description="Helical" evidence="1">
    <location>
        <begin position="266"/>
        <end position="287"/>
    </location>
</feature>
<feature type="domain" description="CAAX prenyl protease 2/Lysostaphin resistance protein A-like" evidence="2">
    <location>
        <begin position="205"/>
        <end position="306"/>
    </location>
</feature>
<dbReference type="PATRIC" id="fig|2162.10.peg.1635"/>
<feature type="transmembrane region" description="Helical" evidence="1">
    <location>
        <begin position="294"/>
        <end position="316"/>
    </location>
</feature>
<dbReference type="GO" id="GO:0008237">
    <property type="term" value="F:metallopeptidase activity"/>
    <property type="evidence" value="ECO:0007669"/>
    <property type="project" value="UniProtKB-KW"/>
</dbReference>
<keyword evidence="6" id="KW-0378">Hydrolase</keyword>
<feature type="transmembrane region" description="Helical" evidence="1">
    <location>
        <begin position="322"/>
        <end position="343"/>
    </location>
</feature>
<dbReference type="GO" id="GO:0006508">
    <property type="term" value="P:proteolysis"/>
    <property type="evidence" value="ECO:0007669"/>
    <property type="project" value="UniProtKB-KW"/>
</dbReference>
<gene>
    <name evidence="3" type="ORF">BRM9_0529</name>
    <name evidence="4" type="ORF">DSM1535_0509</name>
    <name evidence="6" type="ORF">ISP06_09035</name>
    <name evidence="5" type="ORF">MB9_1567</name>
</gene>
<dbReference type="EMBL" id="LN515531">
    <property type="protein sequence ID" value="CEA12870.1"/>
    <property type="molecule type" value="Genomic_DNA"/>
</dbReference>
<dbReference type="EMBL" id="LN734822">
    <property type="protein sequence ID" value="CEL25202.1"/>
    <property type="molecule type" value="Genomic_DNA"/>
</dbReference>
<evidence type="ECO:0000259" key="2">
    <source>
        <dbReference type="Pfam" id="PF02517"/>
    </source>
</evidence>
<dbReference type="KEGG" id="mfi:DSM1535_0509"/>
<sequence>MTTEVMDKQKLKKELLLFLIITFTATILITFVIYFISGPISRSPSTLWYTSLQVCMLIPASAALFCMFYFQSPSLTRETKIVFAFFLIYVILFCFESYVKPILGTVGMPMVALQPTSVKIPLVSMIVAFTGILTVIILNLKKKWRDDLEPAKLFWGRNLKNYLIIPLILILITFFSFILNYLLGLGLPSKEFNLYLFFSTLLPSLILSFLVLWPNYFGEEYGWRVYLQDRLLPLLGGYKGVLLLGVIWGLWHAPLILVGLNFPGQPVLGTVLMIISTVIMGIIFSYTVLKTGSIWIAVLLHLILDTIYPVAQYYIATPFNPVFSFGTGIYGFTLLAVLAVILLRSRVWKSSENLE</sequence>
<feature type="transmembrane region" description="Helical" evidence="1">
    <location>
        <begin position="195"/>
        <end position="217"/>
    </location>
</feature>
<evidence type="ECO:0000256" key="1">
    <source>
        <dbReference type="SAM" id="Phobius"/>
    </source>
</evidence>
<dbReference type="Pfam" id="PF02517">
    <property type="entry name" value="Rce1-like"/>
    <property type="match status" value="1"/>
</dbReference>
<dbReference type="EMBL" id="CP006933">
    <property type="protein sequence ID" value="AIS31352.1"/>
    <property type="molecule type" value="Genomic_DNA"/>
</dbReference>
<accession>A0A089ZBG4</accession>
<feature type="transmembrane region" description="Helical" evidence="1">
    <location>
        <begin position="120"/>
        <end position="140"/>
    </location>
</feature>
<dbReference type="OrthoDB" id="28575at2157"/>
<dbReference type="RefSeq" id="WP_048072153.1">
    <property type="nucleotide sequence ID" value="NZ_CALCVY010000157.1"/>
</dbReference>
<dbReference type="KEGG" id="mfc:BRM9_0529"/>
<dbReference type="GO" id="GO:0004175">
    <property type="term" value="F:endopeptidase activity"/>
    <property type="evidence" value="ECO:0007669"/>
    <property type="project" value="UniProtKB-ARBA"/>
</dbReference>
<keyword evidence="6" id="KW-0482">Metalloprotease</keyword>
<dbReference type="EMBL" id="JADIIL010000034">
    <property type="protein sequence ID" value="MBF4475590.1"/>
    <property type="molecule type" value="Genomic_DNA"/>
</dbReference>
<dbReference type="Proteomes" id="UP000606900">
    <property type="component" value="Unassembled WGS sequence"/>
</dbReference>
<organism evidence="3 7">
    <name type="scientific">Methanobacterium formicicum</name>
    <dbReference type="NCBI Taxonomy" id="2162"/>
    <lineage>
        <taxon>Archaea</taxon>
        <taxon>Methanobacteriati</taxon>
        <taxon>Methanobacteriota</taxon>
        <taxon>Methanomada group</taxon>
        <taxon>Methanobacteria</taxon>
        <taxon>Methanobacteriales</taxon>
        <taxon>Methanobacteriaceae</taxon>
        <taxon>Methanobacterium</taxon>
    </lineage>
</organism>
<reference evidence="6" key="4">
    <citation type="submission" date="2020-10" db="EMBL/GenBank/DDBJ databases">
        <title>Dehalococcoides mccartyi of a TCE/Cr reducing biochatode.</title>
        <authorList>
            <person name="Matturro B."/>
        </authorList>
    </citation>
    <scope>NUCLEOTIDE SEQUENCE</scope>
    <source>
        <strain evidence="6">Bin2</strain>
    </source>
</reference>
<keyword evidence="1" id="KW-1133">Transmembrane helix</keyword>